<dbReference type="Pfam" id="PF05936">
    <property type="entry name" value="T6SS_VasE"/>
    <property type="match status" value="1"/>
</dbReference>
<dbReference type="Proteomes" id="UP000051446">
    <property type="component" value="Unassembled WGS sequence"/>
</dbReference>
<dbReference type="PANTHER" id="PTHR35566">
    <property type="entry name" value="BLR3599 PROTEIN"/>
    <property type="match status" value="1"/>
</dbReference>
<evidence type="ECO:0000313" key="2">
    <source>
        <dbReference type="Proteomes" id="UP000051446"/>
    </source>
</evidence>
<sequence length="446" mass="49350">MINQPKVVWSEGMFLQPQHFQQHERYIQAQLVQALRALQVDAWGFTALKIDKGQLALGSIVLTECAGVLPDGSFFVLGDDELALLRYTVMEGERDQPVVLALALQRGHGVDTETAPSADSLVRYRVVEACVPDSNVQGSEAATLQLGQLNLKLAREQDVVVSHVFLTVARVLERSPGGQVLLDEEFIAPVMAWRRSPKLAEFVDDIIGRVRQRAFTLAANLGVQGLGGVSEVQDFLMLQTLNRAQPLLVQLASREGLHPEQLYRSLVTLAGDLAIFVEENKRPKQYPIYRHDQLADCFTPVIQDLRHALSAEAGSDVVPLALSDRELGVRFASVPDSQLYRSARFVLAVRAQLPDDELRKRFPHNLKIGPIECMRDLVDLQLPGLKVHVLPAAPRELPYYAGFSYFELESEHPLWAGLSSSAGFGLHLAGDFPGLQLAFWAIKAGQ</sequence>
<name>A0A0R2YAE9_9PSED</name>
<comment type="caution">
    <text evidence="1">The sequence shown here is derived from an EMBL/GenBank/DDBJ whole genome shotgun (WGS) entry which is preliminary data.</text>
</comment>
<protein>
    <submittedName>
        <fullName evidence="1">Type VI secretion protein</fullName>
    </submittedName>
</protein>
<dbReference type="RefSeq" id="WP_057012507.1">
    <property type="nucleotide sequence ID" value="NZ_JYLH01000007.1"/>
</dbReference>
<dbReference type="PATRIC" id="fig|75588.4.peg.4958"/>
<dbReference type="PANTHER" id="PTHR35566:SF1">
    <property type="entry name" value="TYPE VI SECRETION SYSTEM BASEPLATE COMPONENT TSSK1"/>
    <property type="match status" value="1"/>
</dbReference>
<dbReference type="EMBL" id="JYLH01000007">
    <property type="protein sequence ID" value="KRP45287.1"/>
    <property type="molecule type" value="Genomic_DNA"/>
</dbReference>
<proteinExistence type="predicted"/>
<evidence type="ECO:0000313" key="1">
    <source>
        <dbReference type="EMBL" id="KRP45287.1"/>
    </source>
</evidence>
<dbReference type="InterPro" id="IPR010263">
    <property type="entry name" value="T6SS_TssK"/>
</dbReference>
<reference evidence="1 2" key="1">
    <citation type="submission" date="2015-02" db="EMBL/GenBank/DDBJ databases">
        <title>Pseudomonas helleri sp. nov. and Pseudomonas weihenstephanensis sp. nov., isolated from raw cows milk.</title>
        <authorList>
            <person name="von Neubeck M."/>
            <person name="Huptas C."/>
            <person name="Wenning M."/>
            <person name="Scherer S."/>
        </authorList>
    </citation>
    <scope>NUCLEOTIDE SEQUENCE [LARGE SCALE GENOMIC DNA]</scope>
    <source>
        <strain evidence="1 2">DSM 17149</strain>
    </source>
</reference>
<organism evidence="1 2">
    <name type="scientific">Pseudomonas libanensis</name>
    <dbReference type="NCBI Taxonomy" id="75588"/>
    <lineage>
        <taxon>Bacteria</taxon>
        <taxon>Pseudomonadati</taxon>
        <taxon>Pseudomonadota</taxon>
        <taxon>Gammaproteobacteria</taxon>
        <taxon>Pseudomonadales</taxon>
        <taxon>Pseudomonadaceae</taxon>
        <taxon>Pseudomonas</taxon>
    </lineage>
</organism>
<accession>A0A0R2YAE9</accession>
<dbReference type="AlphaFoldDB" id="A0A0R2YAE9"/>
<dbReference type="NCBIfam" id="TIGR03353">
    <property type="entry name" value="VI_chp_4"/>
    <property type="match status" value="1"/>
</dbReference>
<gene>
    <name evidence="1" type="ORF">TU73_12740</name>
</gene>